<evidence type="ECO:0000313" key="2">
    <source>
        <dbReference type="Proteomes" id="UP000190312"/>
    </source>
</evidence>
<organism evidence="1 2">
    <name type="scientific">Aspergillus oryzae</name>
    <name type="common">Yellow koji mold</name>
    <dbReference type="NCBI Taxonomy" id="5062"/>
    <lineage>
        <taxon>Eukaryota</taxon>
        <taxon>Fungi</taxon>
        <taxon>Dikarya</taxon>
        <taxon>Ascomycota</taxon>
        <taxon>Pezizomycotina</taxon>
        <taxon>Eurotiomycetes</taxon>
        <taxon>Eurotiomycetidae</taxon>
        <taxon>Eurotiales</taxon>
        <taxon>Aspergillaceae</taxon>
        <taxon>Aspergillus</taxon>
        <taxon>Aspergillus subgen. Circumdati</taxon>
    </lineage>
</organism>
<sequence>MKRHHCGPEHGISTDSLAYVEIQLLQNSITTLVSFDVQVVRASSLCLRTQTWILAKELPSKLVEGKWICAHISMGDHHILQIVRAAWDAAIKSSPGRRPALDTYRCVTCGLDYEIDATTCGTAGISLIVTKWLDLGPGLDPTDVRWTRHLIGSLSLRKQEMTTFNSDVRSQFERDTVFPLDDLTGRNRSLLEDRGYVLARQVERLAQAVEEQNINKGVLIEGGRTHAGSRAGSVYYSASQSRASNIHQV</sequence>
<evidence type="ECO:0000313" key="1">
    <source>
        <dbReference type="EMBL" id="OOO07473.1"/>
    </source>
</evidence>
<name>A0A1S9DEE5_ASPOZ</name>
<comment type="caution">
    <text evidence="1">The sequence shown here is derived from an EMBL/GenBank/DDBJ whole genome shotgun (WGS) entry which is preliminary data.</text>
</comment>
<dbReference type="Proteomes" id="UP000190312">
    <property type="component" value="Unassembled WGS sequence"/>
</dbReference>
<accession>A0A1S9DEE5</accession>
<dbReference type="EMBL" id="MKZY01000006">
    <property type="protein sequence ID" value="OOO07473.1"/>
    <property type="molecule type" value="Genomic_DNA"/>
</dbReference>
<gene>
    <name evidence="1" type="ORF">OAory_01039730</name>
</gene>
<reference evidence="1 2" key="1">
    <citation type="submission" date="2016-10" db="EMBL/GenBank/DDBJ databases">
        <title>Genome sequencing of Aspergillus oryzae BCC7051.</title>
        <authorList>
            <person name="Thammarongtham C."/>
            <person name="Vorapreeda T."/>
            <person name="Nookaew I."/>
            <person name="Srisuk T."/>
            <person name="Land M."/>
            <person name="Jeennor S."/>
            <person name="Laoteng K."/>
        </authorList>
    </citation>
    <scope>NUCLEOTIDE SEQUENCE [LARGE SCALE GENOMIC DNA]</scope>
    <source>
        <strain evidence="1 2">BCC7051</strain>
    </source>
</reference>
<dbReference type="OrthoDB" id="3766406at2759"/>
<proteinExistence type="predicted"/>
<dbReference type="AlphaFoldDB" id="A0A1S9DEE5"/>
<protein>
    <submittedName>
        <fullName evidence="1">Uncharacterized protein</fullName>
    </submittedName>
</protein>